<dbReference type="Pfam" id="PF00589">
    <property type="entry name" value="Phage_integrase"/>
    <property type="match status" value="1"/>
</dbReference>
<dbReference type="Pfam" id="PF17293">
    <property type="entry name" value="Arm-DNA-bind_5"/>
    <property type="match status" value="1"/>
</dbReference>
<comment type="similarity">
    <text evidence="1">Belongs to the 'phage' integrase family.</text>
</comment>
<dbReference type="SUPFAM" id="SSF56349">
    <property type="entry name" value="DNA breaking-rejoining enzymes"/>
    <property type="match status" value="1"/>
</dbReference>
<evidence type="ECO:0000313" key="6">
    <source>
        <dbReference type="Proteomes" id="UP001193389"/>
    </source>
</evidence>
<dbReference type="InterPro" id="IPR002104">
    <property type="entry name" value="Integrase_catalytic"/>
</dbReference>
<dbReference type="GO" id="GO:0015074">
    <property type="term" value="P:DNA integration"/>
    <property type="evidence" value="ECO:0007669"/>
    <property type="project" value="InterPro"/>
</dbReference>
<dbReference type="GO" id="GO:0006310">
    <property type="term" value="P:DNA recombination"/>
    <property type="evidence" value="ECO:0007669"/>
    <property type="project" value="UniProtKB-KW"/>
</dbReference>
<dbReference type="InterPro" id="IPR025269">
    <property type="entry name" value="SAM-like_dom"/>
</dbReference>
<dbReference type="InterPro" id="IPR035386">
    <property type="entry name" value="Arm-DNA-bind_5"/>
</dbReference>
<dbReference type="Pfam" id="PF13102">
    <property type="entry name" value="Phage_int_SAM_5"/>
    <property type="match status" value="1"/>
</dbReference>
<keyword evidence="2" id="KW-0238">DNA-binding</keyword>
<dbReference type="KEGG" id="anf:AQPE_0326"/>
<evidence type="ECO:0000313" key="5">
    <source>
        <dbReference type="EMBL" id="BBE16189.1"/>
    </source>
</evidence>
<reference evidence="5" key="1">
    <citation type="journal article" date="2020" name="Int. J. Syst. Evol. Microbiol.">
        <title>Aquipluma nitroreducens gen. nov. sp. nov., a novel facultatively anaerobic bacterium isolated from a freshwater lake.</title>
        <authorList>
            <person name="Watanabe M."/>
            <person name="Kojima H."/>
            <person name="Fukui M."/>
        </authorList>
    </citation>
    <scope>NUCLEOTIDE SEQUENCE</scope>
    <source>
        <strain evidence="5">MeG22</strain>
    </source>
</reference>
<gene>
    <name evidence="5" type="ORF">AQPE_0326</name>
</gene>
<dbReference type="Gene3D" id="1.10.443.10">
    <property type="entry name" value="Intergrase catalytic core"/>
    <property type="match status" value="1"/>
</dbReference>
<evidence type="ECO:0000256" key="1">
    <source>
        <dbReference type="ARBA" id="ARBA00008857"/>
    </source>
</evidence>
<dbReference type="InterPro" id="IPR050090">
    <property type="entry name" value="Tyrosine_recombinase_XerCD"/>
</dbReference>
<keyword evidence="6" id="KW-1185">Reference proteome</keyword>
<proteinExistence type="inferred from homology"/>
<keyword evidence="3" id="KW-0233">DNA recombination</keyword>
<dbReference type="Proteomes" id="UP001193389">
    <property type="component" value="Chromosome"/>
</dbReference>
<evidence type="ECO:0000259" key="4">
    <source>
        <dbReference type="PROSITE" id="PS51898"/>
    </source>
</evidence>
<dbReference type="AlphaFoldDB" id="A0A5K7S3V9"/>
<dbReference type="Gene3D" id="1.10.150.130">
    <property type="match status" value="1"/>
</dbReference>
<sequence>MKRNECEIMKQEKSTLNVLFFLKLDKAKKNGLVPIHARITVDGKLTQFYTKLDIEEKKWKSGRPIGKSAEANGVNSTLNEIRARIHTLYHEMQHRDGYVTAERVKNAFLGKGEKTIIAFFEEHNQQFSLKVGNSISTHKTYTRYELTKGRLIEFMKDKYKVSDMPIREMNPVFIENFYLHIRSNFDCSHNTAMKFIQRFRTIVIYAKNSGLITIDPFSNYKLKYDRVERGYLNQEEIDKIYTKRFASQRLEQVRDMFVFSCYTGLSYIDICGLMPESIRMMFDGNLWIVMKRHKTDVTSNIRLLDIPKSILKKYEGKLPNGNLLPVISNQKMNEYLKEISAVCGINKTITFHIARHTFATLSLGYGVPIETVSKMLGHTDIKTTQIYAKITDRKLSDDMEILARKVDERILLTTSKM</sequence>
<dbReference type="PANTHER" id="PTHR30349:SF64">
    <property type="entry name" value="PROPHAGE INTEGRASE INTD-RELATED"/>
    <property type="match status" value="1"/>
</dbReference>
<evidence type="ECO:0000256" key="3">
    <source>
        <dbReference type="ARBA" id="ARBA00023172"/>
    </source>
</evidence>
<dbReference type="CDD" id="cd01185">
    <property type="entry name" value="INTN1_C_like"/>
    <property type="match status" value="1"/>
</dbReference>
<dbReference type="PROSITE" id="PS51898">
    <property type="entry name" value="TYR_RECOMBINASE"/>
    <property type="match status" value="1"/>
</dbReference>
<accession>A0A5K7S3V9</accession>
<name>A0A5K7S3V9_9BACT</name>
<dbReference type="GO" id="GO:0003677">
    <property type="term" value="F:DNA binding"/>
    <property type="evidence" value="ECO:0007669"/>
    <property type="project" value="UniProtKB-KW"/>
</dbReference>
<organism evidence="5 6">
    <name type="scientific">Aquipluma nitroreducens</name>
    <dbReference type="NCBI Taxonomy" id="2010828"/>
    <lineage>
        <taxon>Bacteria</taxon>
        <taxon>Pseudomonadati</taxon>
        <taxon>Bacteroidota</taxon>
        <taxon>Bacteroidia</taxon>
        <taxon>Marinilabiliales</taxon>
        <taxon>Prolixibacteraceae</taxon>
        <taxon>Aquipluma</taxon>
    </lineage>
</organism>
<dbReference type="EMBL" id="AP018694">
    <property type="protein sequence ID" value="BBE16189.1"/>
    <property type="molecule type" value="Genomic_DNA"/>
</dbReference>
<protein>
    <submittedName>
        <fullName evidence="5">Transposase</fullName>
    </submittedName>
</protein>
<dbReference type="InterPro" id="IPR010998">
    <property type="entry name" value="Integrase_recombinase_N"/>
</dbReference>
<dbReference type="InterPro" id="IPR013762">
    <property type="entry name" value="Integrase-like_cat_sf"/>
</dbReference>
<evidence type="ECO:0000256" key="2">
    <source>
        <dbReference type="ARBA" id="ARBA00023125"/>
    </source>
</evidence>
<dbReference type="InterPro" id="IPR011010">
    <property type="entry name" value="DNA_brk_join_enz"/>
</dbReference>
<feature type="domain" description="Tyr recombinase" evidence="4">
    <location>
        <begin position="227"/>
        <end position="400"/>
    </location>
</feature>
<dbReference type="PANTHER" id="PTHR30349">
    <property type="entry name" value="PHAGE INTEGRASE-RELATED"/>
    <property type="match status" value="1"/>
</dbReference>